<evidence type="ECO:0000313" key="1">
    <source>
        <dbReference type="EMBL" id="KRL87160.1"/>
    </source>
</evidence>
<organism evidence="1 2">
    <name type="scientific">Lactobacillus kalixensis DSM 16043</name>
    <dbReference type="NCBI Taxonomy" id="1423763"/>
    <lineage>
        <taxon>Bacteria</taxon>
        <taxon>Bacillati</taxon>
        <taxon>Bacillota</taxon>
        <taxon>Bacilli</taxon>
        <taxon>Lactobacillales</taxon>
        <taxon>Lactobacillaceae</taxon>
        <taxon>Lactobacillus</taxon>
    </lineage>
</organism>
<sequence length="55" mass="6422">MNDFLPDIRFIDALVYLISTLKNLLNINKNTIDQAIEEFIDNLPKFIQSELKRLG</sequence>
<comment type="caution">
    <text evidence="1">The sequence shown here is derived from an EMBL/GenBank/DDBJ whole genome shotgun (WGS) entry which is preliminary data.</text>
</comment>
<gene>
    <name evidence="1" type="ORF">FC46_GL001820</name>
</gene>
<name>A0A0R1U7B7_9LACO</name>
<accession>A0A0R1U7B7</accession>
<keyword evidence="2" id="KW-1185">Reference proteome</keyword>
<dbReference type="EMBL" id="AZFM01000077">
    <property type="protein sequence ID" value="KRL87160.1"/>
    <property type="molecule type" value="Genomic_DNA"/>
</dbReference>
<evidence type="ECO:0000313" key="2">
    <source>
        <dbReference type="Proteomes" id="UP000051036"/>
    </source>
</evidence>
<dbReference type="AlphaFoldDB" id="A0A0R1U7B7"/>
<proteinExistence type="predicted"/>
<dbReference type="PATRIC" id="fig|1423763.3.peg.1855"/>
<dbReference type="Proteomes" id="UP000051036">
    <property type="component" value="Unassembled WGS sequence"/>
</dbReference>
<reference evidence="1 2" key="1">
    <citation type="journal article" date="2015" name="Genome Announc.">
        <title>Expanding the biotechnology potential of lactobacilli through comparative genomics of 213 strains and associated genera.</title>
        <authorList>
            <person name="Sun Z."/>
            <person name="Harris H.M."/>
            <person name="McCann A."/>
            <person name="Guo C."/>
            <person name="Argimon S."/>
            <person name="Zhang W."/>
            <person name="Yang X."/>
            <person name="Jeffery I.B."/>
            <person name="Cooney J.C."/>
            <person name="Kagawa T.F."/>
            <person name="Liu W."/>
            <person name="Song Y."/>
            <person name="Salvetti E."/>
            <person name="Wrobel A."/>
            <person name="Rasinkangas P."/>
            <person name="Parkhill J."/>
            <person name="Rea M.C."/>
            <person name="O'Sullivan O."/>
            <person name="Ritari J."/>
            <person name="Douillard F.P."/>
            <person name="Paul Ross R."/>
            <person name="Yang R."/>
            <person name="Briner A.E."/>
            <person name="Felis G.E."/>
            <person name="de Vos W.M."/>
            <person name="Barrangou R."/>
            <person name="Klaenhammer T.R."/>
            <person name="Caufield P.W."/>
            <person name="Cui Y."/>
            <person name="Zhang H."/>
            <person name="O'Toole P.W."/>
        </authorList>
    </citation>
    <scope>NUCLEOTIDE SEQUENCE [LARGE SCALE GENOMIC DNA]</scope>
    <source>
        <strain evidence="1 2">DSM 16043</strain>
    </source>
</reference>
<protein>
    <submittedName>
        <fullName evidence="1">Uncharacterized protein</fullName>
    </submittedName>
</protein>